<evidence type="ECO:0000256" key="2">
    <source>
        <dbReference type="SAM" id="MobiDB-lite"/>
    </source>
</evidence>
<dbReference type="EMBL" id="AEON01000002">
    <property type="protein sequence ID" value="EFT82969.1"/>
    <property type="molecule type" value="Genomic_DNA"/>
</dbReference>
<comment type="caution">
    <text evidence="4">The sequence shown here is derived from an EMBL/GenBank/DDBJ whole genome shotgun (WGS) entry which is preliminary data.</text>
</comment>
<organism evidence="4 5">
    <name type="scientific">Parascardovia denticolens DSM 10105 = JCM 12538</name>
    <dbReference type="NCBI Taxonomy" id="864564"/>
    <lineage>
        <taxon>Bacteria</taxon>
        <taxon>Bacillati</taxon>
        <taxon>Actinomycetota</taxon>
        <taxon>Actinomycetes</taxon>
        <taxon>Bifidobacteriales</taxon>
        <taxon>Bifidobacteriaceae</taxon>
        <taxon>Parascardovia</taxon>
    </lineage>
</organism>
<dbReference type="AlphaFoldDB" id="E6K2I1"/>
<protein>
    <submittedName>
        <fullName evidence="4">Hydrolase, alpha/beta domain protein</fullName>
    </submittedName>
</protein>
<gene>
    <name evidence="4" type="ORF">HMPREF0620_1654</name>
</gene>
<name>E6K2I1_PARDN</name>
<dbReference type="RefSeq" id="WP_006290826.1">
    <property type="nucleotide sequence ID" value="NZ_CM001148.1"/>
</dbReference>
<dbReference type="Proteomes" id="UP000004946">
    <property type="component" value="Chromosome"/>
</dbReference>
<keyword evidence="5" id="KW-1185">Reference proteome</keyword>
<sequence>MNGRKILQSALLAGLAAGAGAGAIVAVKSLLFPHRTYEQEKAYLESLRSKGEKPYREPGFLQRNPRVTVYDDGNDPRTEGMVTYRIGPAQSSVSSLEENQGEEVEGNRGEEADSGLTLLYLHGGTFLSTLSPHQARLLFRLTRMLKGQALVPEFPRMPFHTAKESLSSVTEIYRHYQADHPDRAIILLADSSGAALAMGLMSIWAKEGLPLPASVVLISPWLDLTMSHPQVKEYERKDKTQSAQALIADGECWAGDDDPADPLLSPSLASDEDLAALTPVHDLTIFIGENDLFYPDAASYAQRCEQAGITTRLFTEAGMLHDYPFLPLPQGRQAVRLMADMLSELAR</sequence>
<dbReference type="Gene3D" id="3.40.50.1820">
    <property type="entry name" value="alpha/beta hydrolase"/>
    <property type="match status" value="1"/>
</dbReference>
<dbReference type="eggNOG" id="COG0657">
    <property type="taxonomic scope" value="Bacteria"/>
</dbReference>
<accession>E6K2I1</accession>
<feature type="compositionally biased region" description="Polar residues" evidence="2">
    <location>
        <begin position="89"/>
        <end position="98"/>
    </location>
</feature>
<dbReference type="PANTHER" id="PTHR48081:SF8">
    <property type="entry name" value="ALPHA_BETA HYDROLASE FOLD-3 DOMAIN-CONTAINING PROTEIN-RELATED"/>
    <property type="match status" value="1"/>
</dbReference>
<evidence type="ECO:0000256" key="1">
    <source>
        <dbReference type="ARBA" id="ARBA00022801"/>
    </source>
</evidence>
<dbReference type="InterPro" id="IPR013094">
    <property type="entry name" value="AB_hydrolase_3"/>
</dbReference>
<dbReference type="Pfam" id="PF07859">
    <property type="entry name" value="Abhydrolase_3"/>
    <property type="match status" value="1"/>
</dbReference>
<dbReference type="InterPro" id="IPR029058">
    <property type="entry name" value="AB_hydrolase_fold"/>
</dbReference>
<evidence type="ECO:0000313" key="5">
    <source>
        <dbReference type="Proteomes" id="UP000004946"/>
    </source>
</evidence>
<keyword evidence="1 4" id="KW-0378">Hydrolase</keyword>
<dbReference type="PANTHER" id="PTHR48081">
    <property type="entry name" value="AB HYDROLASE SUPERFAMILY PROTEIN C4A8.06C"/>
    <property type="match status" value="1"/>
</dbReference>
<feature type="domain" description="Alpha/beta hydrolase fold-3" evidence="3">
    <location>
        <begin position="118"/>
        <end position="323"/>
    </location>
</feature>
<reference evidence="4 5" key="1">
    <citation type="submission" date="2010-12" db="EMBL/GenBank/DDBJ databases">
        <authorList>
            <person name="Muzny D."/>
            <person name="Qin X."/>
            <person name="Buhay C."/>
            <person name="Dugan-Rocha S."/>
            <person name="Ding Y."/>
            <person name="Chen G."/>
            <person name="Hawes A."/>
            <person name="Holder M."/>
            <person name="Jhangiani S."/>
            <person name="Johnson A."/>
            <person name="Khan Z."/>
            <person name="Li Z."/>
            <person name="Liu W."/>
            <person name="Liu X."/>
            <person name="Perez L."/>
            <person name="Shen H."/>
            <person name="Wang Q."/>
            <person name="Watt J."/>
            <person name="Xi L."/>
            <person name="Xin Y."/>
            <person name="Zhou J."/>
            <person name="Deng J."/>
            <person name="Jiang H."/>
            <person name="Liu Y."/>
            <person name="Qu J."/>
            <person name="Song X.-Z."/>
            <person name="Zhang L."/>
            <person name="Villasana D."/>
            <person name="Johnson A."/>
            <person name="Liu J."/>
            <person name="Liyanage D."/>
            <person name="Lorensuhewa L."/>
            <person name="Robinson T."/>
            <person name="Song A."/>
            <person name="Song B.-B."/>
            <person name="Dinh H."/>
            <person name="Thornton R."/>
            <person name="Coyle M."/>
            <person name="Francisco L."/>
            <person name="Jackson L."/>
            <person name="Javaid M."/>
            <person name="Korchina V."/>
            <person name="Kovar C."/>
            <person name="Mata R."/>
            <person name="Mathew T."/>
            <person name="Ngo R."/>
            <person name="Nguyen L."/>
            <person name="Nguyen N."/>
            <person name="Okwuonu G."/>
            <person name="Ongeri F."/>
            <person name="Pham C."/>
            <person name="Simmons D."/>
            <person name="Wilczek-Boney K."/>
            <person name="Hale W."/>
            <person name="Jakkamsetti A."/>
            <person name="Pham P."/>
            <person name="Ruth R."/>
            <person name="San Lucas F."/>
            <person name="Warren J."/>
            <person name="Zhang J."/>
            <person name="Zhao Z."/>
            <person name="Zhou C."/>
            <person name="Zhu D."/>
            <person name="Lee S."/>
            <person name="Bess C."/>
            <person name="Blankenburg K."/>
            <person name="Forbes L."/>
            <person name="Fu Q."/>
            <person name="Gubbala S."/>
            <person name="Hirani K."/>
            <person name="Jayaseelan J.C."/>
            <person name="Lara F."/>
            <person name="Munidasa M."/>
            <person name="Palculict T."/>
            <person name="Patil S."/>
            <person name="Pu L.-L."/>
            <person name="Saada N."/>
            <person name="Tang L."/>
            <person name="Weissenberger G."/>
            <person name="Zhu Y."/>
            <person name="Hemphill L."/>
            <person name="Shang Y."/>
            <person name="Youmans B."/>
            <person name="Ayvaz T."/>
            <person name="Ross M."/>
            <person name="Santibanez J."/>
            <person name="Aqrawi P."/>
            <person name="Gross S."/>
            <person name="Joshi V."/>
            <person name="Fowler G."/>
            <person name="Nazareth L."/>
            <person name="Reid J."/>
            <person name="Worley K."/>
            <person name="Petrosino J."/>
            <person name="Highlander S."/>
            <person name="Gibbs R."/>
        </authorList>
    </citation>
    <scope>NUCLEOTIDE SEQUENCE [LARGE SCALE GENOMIC DNA]</scope>
    <source>
        <strain evidence="4 5">DSM 10105</strain>
    </source>
</reference>
<feature type="region of interest" description="Disordered" evidence="2">
    <location>
        <begin position="89"/>
        <end position="110"/>
    </location>
</feature>
<dbReference type="SUPFAM" id="SSF53474">
    <property type="entry name" value="alpha/beta-Hydrolases"/>
    <property type="match status" value="1"/>
</dbReference>
<dbReference type="InterPro" id="IPR050300">
    <property type="entry name" value="GDXG_lipolytic_enzyme"/>
</dbReference>
<dbReference type="HOGENOM" id="CLU_760413_0_0_11"/>
<proteinExistence type="predicted"/>
<evidence type="ECO:0000259" key="3">
    <source>
        <dbReference type="Pfam" id="PF07859"/>
    </source>
</evidence>
<dbReference type="GO" id="GO:0016787">
    <property type="term" value="F:hydrolase activity"/>
    <property type="evidence" value="ECO:0007669"/>
    <property type="project" value="UniProtKB-KW"/>
</dbReference>
<evidence type="ECO:0000313" key="4">
    <source>
        <dbReference type="EMBL" id="EFT82969.1"/>
    </source>
</evidence>